<dbReference type="Pfam" id="PF01476">
    <property type="entry name" value="LysM"/>
    <property type="match status" value="1"/>
</dbReference>
<gene>
    <name evidence="3" type="ORF">B0H66DRAFT_201331</name>
</gene>
<protein>
    <recommendedName>
        <fullName evidence="2">LysM domain-containing protein</fullName>
    </recommendedName>
</protein>
<dbReference type="PANTHER" id="PTHR20932">
    <property type="entry name" value="LYSM AND PUTATIVE PEPTIDOGLYCAN-BINDING DOMAIN-CONTAINING PROTEIN"/>
    <property type="match status" value="1"/>
</dbReference>
<evidence type="ECO:0000313" key="3">
    <source>
        <dbReference type="EMBL" id="KAK3322380.1"/>
    </source>
</evidence>
<proteinExistence type="predicted"/>
<feature type="domain" description="LysM" evidence="2">
    <location>
        <begin position="160"/>
        <end position="191"/>
    </location>
</feature>
<evidence type="ECO:0000259" key="2">
    <source>
        <dbReference type="Pfam" id="PF01476"/>
    </source>
</evidence>
<dbReference type="InterPro" id="IPR018392">
    <property type="entry name" value="LysM"/>
</dbReference>
<keyword evidence="4" id="KW-1185">Reference proteome</keyword>
<reference evidence="3" key="2">
    <citation type="submission" date="2023-06" db="EMBL/GenBank/DDBJ databases">
        <authorList>
            <consortium name="Lawrence Berkeley National Laboratory"/>
            <person name="Haridas S."/>
            <person name="Hensen N."/>
            <person name="Bonometti L."/>
            <person name="Westerberg I."/>
            <person name="Brannstrom I.O."/>
            <person name="Guillou S."/>
            <person name="Cros-Aarteil S."/>
            <person name="Calhoun S."/>
            <person name="Kuo A."/>
            <person name="Mondo S."/>
            <person name="Pangilinan J."/>
            <person name="Riley R."/>
            <person name="Labutti K."/>
            <person name="Andreopoulos B."/>
            <person name="Lipzen A."/>
            <person name="Chen C."/>
            <person name="Yanf M."/>
            <person name="Daum C."/>
            <person name="Ng V."/>
            <person name="Clum A."/>
            <person name="Steindorff A."/>
            <person name="Ohm R."/>
            <person name="Martin F."/>
            <person name="Silar P."/>
            <person name="Natvig D."/>
            <person name="Lalanne C."/>
            <person name="Gautier V."/>
            <person name="Ament-Velasquez S.L."/>
            <person name="Kruys A."/>
            <person name="Hutchinson M.I."/>
            <person name="Powell A.J."/>
            <person name="Barry K."/>
            <person name="Miller A.N."/>
            <person name="Grigoriev I.V."/>
            <person name="Debuchy R."/>
            <person name="Gladieux P."/>
            <person name="Thoren M.H."/>
            <person name="Johannesson H."/>
        </authorList>
    </citation>
    <scope>NUCLEOTIDE SEQUENCE</scope>
    <source>
        <strain evidence="3">CBS 118394</strain>
    </source>
</reference>
<dbReference type="Gene3D" id="3.10.350.10">
    <property type="entry name" value="LysM domain"/>
    <property type="match status" value="1"/>
</dbReference>
<feature type="compositionally biased region" description="Low complexity" evidence="1">
    <location>
        <begin position="125"/>
        <end position="136"/>
    </location>
</feature>
<dbReference type="InterPro" id="IPR045030">
    <property type="entry name" value="LYSM1-4"/>
</dbReference>
<name>A0AAE0ICH1_9PEZI</name>
<evidence type="ECO:0000256" key="1">
    <source>
        <dbReference type="SAM" id="MobiDB-lite"/>
    </source>
</evidence>
<reference evidence="3" key="1">
    <citation type="journal article" date="2023" name="Mol. Phylogenet. Evol.">
        <title>Genome-scale phylogeny and comparative genomics of the fungal order Sordariales.</title>
        <authorList>
            <person name="Hensen N."/>
            <person name="Bonometti L."/>
            <person name="Westerberg I."/>
            <person name="Brannstrom I.O."/>
            <person name="Guillou S."/>
            <person name="Cros-Aarteil S."/>
            <person name="Calhoun S."/>
            <person name="Haridas S."/>
            <person name="Kuo A."/>
            <person name="Mondo S."/>
            <person name="Pangilinan J."/>
            <person name="Riley R."/>
            <person name="LaButti K."/>
            <person name="Andreopoulos B."/>
            <person name="Lipzen A."/>
            <person name="Chen C."/>
            <person name="Yan M."/>
            <person name="Daum C."/>
            <person name="Ng V."/>
            <person name="Clum A."/>
            <person name="Steindorff A."/>
            <person name="Ohm R.A."/>
            <person name="Martin F."/>
            <person name="Silar P."/>
            <person name="Natvig D.O."/>
            <person name="Lalanne C."/>
            <person name="Gautier V."/>
            <person name="Ament-Velasquez S.L."/>
            <person name="Kruys A."/>
            <person name="Hutchinson M.I."/>
            <person name="Powell A.J."/>
            <person name="Barry K."/>
            <person name="Miller A.N."/>
            <person name="Grigoriev I.V."/>
            <person name="Debuchy R."/>
            <person name="Gladieux P."/>
            <person name="Hiltunen Thoren M."/>
            <person name="Johannesson H."/>
        </authorList>
    </citation>
    <scope>NUCLEOTIDE SEQUENCE</scope>
    <source>
        <strain evidence="3">CBS 118394</strain>
    </source>
</reference>
<dbReference type="EMBL" id="JAUEDM010000003">
    <property type="protein sequence ID" value="KAK3322380.1"/>
    <property type="molecule type" value="Genomic_DNA"/>
</dbReference>
<dbReference type="AlphaFoldDB" id="A0AAE0ICH1"/>
<evidence type="ECO:0000313" key="4">
    <source>
        <dbReference type="Proteomes" id="UP001283341"/>
    </source>
</evidence>
<feature type="region of interest" description="Disordered" evidence="1">
    <location>
        <begin position="94"/>
        <end position="147"/>
    </location>
</feature>
<dbReference type="PANTHER" id="PTHR20932:SF31">
    <property type="entry name" value="RING-TYPE DOMAIN-CONTAINING PROTEIN"/>
    <property type="match status" value="1"/>
</dbReference>
<comment type="caution">
    <text evidence="3">The sequence shown here is derived from an EMBL/GenBank/DDBJ whole genome shotgun (WGS) entry which is preliminary data.</text>
</comment>
<dbReference type="InterPro" id="IPR036779">
    <property type="entry name" value="LysM_dom_sf"/>
</dbReference>
<accession>A0AAE0ICH1</accession>
<organism evidence="3 4">
    <name type="scientific">Apodospora peruviana</name>
    <dbReference type="NCBI Taxonomy" id="516989"/>
    <lineage>
        <taxon>Eukaryota</taxon>
        <taxon>Fungi</taxon>
        <taxon>Dikarya</taxon>
        <taxon>Ascomycota</taxon>
        <taxon>Pezizomycotina</taxon>
        <taxon>Sordariomycetes</taxon>
        <taxon>Sordariomycetidae</taxon>
        <taxon>Sordariales</taxon>
        <taxon>Lasiosphaeriaceae</taxon>
        <taxon>Apodospora</taxon>
    </lineage>
</organism>
<dbReference type="Proteomes" id="UP001283341">
    <property type="component" value="Unassembled WGS sequence"/>
</dbReference>
<sequence length="316" mass="35106">MVTMRIGQDQQACCTCATLLSQVPRYHPSESSTSEKPIPLPDNRKLECCTRVICGNCIINNARFGSYCPYCQTSSPSSSSSSLSAVIPLNRLKEPPSYYHRTPPPDDTLPPPYWNNDDTNKYTSSEKQQQQQQAQDSSEESENGGHQQQDILHFLNHDHDTVTSLSLRYNVPIPVLRQANRLTSDHLLLGRRTVLIPSVRGGISLSPRPVEGEEEEARKAKIRRWMVACKVADYDVAVLYLEQAGYDLDLATEAYFADEAWELDHPMLLDHGTSANNDGRKGKAAAAAAATTAGTRYQRLRLLRDGGGGSRSRNRS</sequence>